<gene>
    <name evidence="2" type="ORF">PT974_07908</name>
</gene>
<dbReference type="InterPro" id="IPR029006">
    <property type="entry name" value="ADF-H/Gelsolin-like_dom_sf"/>
</dbReference>
<dbReference type="SUPFAM" id="SSF55753">
    <property type="entry name" value="Actin depolymerizing proteins"/>
    <property type="match status" value="1"/>
</dbReference>
<comment type="caution">
    <text evidence="2">The sequence shown here is derived from an EMBL/GenBank/DDBJ whole genome shotgun (WGS) entry which is preliminary data.</text>
</comment>
<evidence type="ECO:0000313" key="3">
    <source>
        <dbReference type="Proteomes" id="UP001338125"/>
    </source>
</evidence>
<feature type="domain" description="ADF-H" evidence="1">
    <location>
        <begin position="1"/>
        <end position="133"/>
    </location>
</feature>
<evidence type="ECO:0000313" key="2">
    <source>
        <dbReference type="EMBL" id="KAK5989653.1"/>
    </source>
</evidence>
<keyword evidence="3" id="KW-1185">Reference proteome</keyword>
<evidence type="ECO:0000259" key="1">
    <source>
        <dbReference type="PROSITE" id="PS51263"/>
    </source>
</evidence>
<sequence>MSGLDDINIQEAYERVREDKEDINWILISYAGPTGSMLTLTEAGTGGINELAKKFDKKEVQYGYVRVEYANDKESTRVKFVVVTWIGEECRVMRRAKATAESSAVKVKFTHHRAITTGDRNELKEEDVVAALRKSGGADYNGGRG</sequence>
<name>A0ABR0SC22_9HYPO</name>
<dbReference type="SMART" id="SM00102">
    <property type="entry name" value="ADF"/>
    <property type="match status" value="1"/>
</dbReference>
<reference evidence="2 3" key="1">
    <citation type="submission" date="2024-01" db="EMBL/GenBank/DDBJ databases">
        <title>Complete genome of Cladobotryum mycophilum ATHUM6906.</title>
        <authorList>
            <person name="Christinaki A.C."/>
            <person name="Myridakis A.I."/>
            <person name="Kouvelis V.N."/>
        </authorList>
    </citation>
    <scope>NUCLEOTIDE SEQUENCE [LARGE SCALE GENOMIC DNA]</scope>
    <source>
        <strain evidence="2 3">ATHUM6906</strain>
    </source>
</reference>
<dbReference type="PROSITE" id="PS51263">
    <property type="entry name" value="ADF_H"/>
    <property type="match status" value="1"/>
</dbReference>
<protein>
    <submittedName>
        <fullName evidence="2">Coactosin</fullName>
    </submittedName>
</protein>
<organism evidence="2 3">
    <name type="scientific">Cladobotryum mycophilum</name>
    <dbReference type="NCBI Taxonomy" id="491253"/>
    <lineage>
        <taxon>Eukaryota</taxon>
        <taxon>Fungi</taxon>
        <taxon>Dikarya</taxon>
        <taxon>Ascomycota</taxon>
        <taxon>Pezizomycotina</taxon>
        <taxon>Sordariomycetes</taxon>
        <taxon>Hypocreomycetidae</taxon>
        <taxon>Hypocreales</taxon>
        <taxon>Hypocreaceae</taxon>
        <taxon>Cladobotryum</taxon>
    </lineage>
</organism>
<dbReference type="EMBL" id="JAVFKD010000014">
    <property type="protein sequence ID" value="KAK5989653.1"/>
    <property type="molecule type" value="Genomic_DNA"/>
</dbReference>
<accession>A0ABR0SC22</accession>
<proteinExistence type="predicted"/>
<dbReference type="InterPro" id="IPR002108">
    <property type="entry name" value="ADF-H"/>
</dbReference>
<dbReference type="PANTHER" id="PTHR10829:SF56">
    <property type="entry name" value="ADF-H DOMAIN-CONTAINING PROTEIN"/>
    <property type="match status" value="1"/>
</dbReference>
<dbReference type="CDD" id="cd11282">
    <property type="entry name" value="ADF_coactosin_like"/>
    <property type="match status" value="1"/>
</dbReference>
<dbReference type="Proteomes" id="UP001338125">
    <property type="component" value="Unassembled WGS sequence"/>
</dbReference>
<dbReference type="Pfam" id="PF00241">
    <property type="entry name" value="Cofilin_ADF"/>
    <property type="match status" value="1"/>
</dbReference>
<dbReference type="Gene3D" id="3.40.20.10">
    <property type="entry name" value="Severin"/>
    <property type="match status" value="1"/>
</dbReference>
<dbReference type="PANTHER" id="PTHR10829">
    <property type="entry name" value="CORTACTIN AND DREBRIN"/>
    <property type="match status" value="1"/>
</dbReference>